<dbReference type="GeneID" id="81594648"/>
<evidence type="ECO:0000313" key="2">
    <source>
        <dbReference type="Proteomes" id="UP001213681"/>
    </source>
</evidence>
<reference evidence="1" key="1">
    <citation type="submission" date="2022-12" db="EMBL/GenBank/DDBJ databases">
        <authorList>
            <person name="Petersen C."/>
        </authorList>
    </citation>
    <scope>NUCLEOTIDE SEQUENCE</scope>
    <source>
        <strain evidence="1">IBT 16125</strain>
    </source>
</reference>
<proteinExistence type="predicted"/>
<dbReference type="Proteomes" id="UP001213681">
    <property type="component" value="Unassembled WGS sequence"/>
</dbReference>
<evidence type="ECO:0000313" key="1">
    <source>
        <dbReference type="EMBL" id="KAJ5465325.1"/>
    </source>
</evidence>
<dbReference type="RefSeq" id="XP_056772172.1">
    <property type="nucleotide sequence ID" value="XM_056904405.1"/>
</dbReference>
<organism evidence="1 2">
    <name type="scientific">Penicillium daleae</name>
    <dbReference type="NCBI Taxonomy" id="63821"/>
    <lineage>
        <taxon>Eukaryota</taxon>
        <taxon>Fungi</taxon>
        <taxon>Dikarya</taxon>
        <taxon>Ascomycota</taxon>
        <taxon>Pezizomycotina</taxon>
        <taxon>Eurotiomycetes</taxon>
        <taxon>Eurotiomycetidae</taxon>
        <taxon>Eurotiales</taxon>
        <taxon>Aspergillaceae</taxon>
        <taxon>Penicillium</taxon>
    </lineage>
</organism>
<comment type="caution">
    <text evidence="1">The sequence shown here is derived from an EMBL/GenBank/DDBJ whole genome shotgun (WGS) entry which is preliminary data.</text>
</comment>
<keyword evidence="2" id="KW-1185">Reference proteome</keyword>
<dbReference type="EMBL" id="JAPVEA010000001">
    <property type="protein sequence ID" value="KAJ5465325.1"/>
    <property type="molecule type" value="Genomic_DNA"/>
</dbReference>
<reference evidence="1" key="2">
    <citation type="journal article" date="2023" name="IMA Fungus">
        <title>Comparative genomic study of the Penicillium genus elucidates a diverse pangenome and 15 lateral gene transfer events.</title>
        <authorList>
            <person name="Petersen C."/>
            <person name="Sorensen T."/>
            <person name="Nielsen M.R."/>
            <person name="Sondergaard T.E."/>
            <person name="Sorensen J.L."/>
            <person name="Fitzpatrick D.A."/>
            <person name="Frisvad J.C."/>
            <person name="Nielsen K.L."/>
        </authorList>
    </citation>
    <scope>NUCLEOTIDE SEQUENCE</scope>
    <source>
        <strain evidence="1">IBT 16125</strain>
    </source>
</reference>
<dbReference type="AlphaFoldDB" id="A0AAD6G8D4"/>
<name>A0AAD6G8D4_9EURO</name>
<sequence length="64" mass="7208">MDRWNRDVDRIVLDAASSDPVEQPKVKTAIVCPLPYTALELVQDLEKASLRRVEALTVFPGQNE</sequence>
<protein>
    <submittedName>
        <fullName evidence="1">Uncharacterized protein</fullName>
    </submittedName>
</protein>
<accession>A0AAD6G8D4</accession>
<gene>
    <name evidence="1" type="ORF">N7458_001011</name>
</gene>